<dbReference type="Pfam" id="PF02171">
    <property type="entry name" value="Piwi"/>
    <property type="match status" value="1"/>
</dbReference>
<dbReference type="Gene3D" id="3.40.50.2300">
    <property type="match status" value="1"/>
</dbReference>
<evidence type="ECO:0000313" key="4">
    <source>
        <dbReference type="Proteomes" id="UP000077069"/>
    </source>
</evidence>
<dbReference type="SUPFAM" id="SSF53098">
    <property type="entry name" value="Ribonuclease H-like"/>
    <property type="match status" value="1"/>
</dbReference>
<dbReference type="GO" id="GO:0003676">
    <property type="term" value="F:nucleic acid binding"/>
    <property type="evidence" value="ECO:0007669"/>
    <property type="project" value="InterPro"/>
</dbReference>
<feature type="compositionally biased region" description="Basic and acidic residues" evidence="1">
    <location>
        <begin position="20"/>
        <end position="31"/>
    </location>
</feature>
<dbReference type="RefSeq" id="XP_018039944.1">
    <property type="nucleotide sequence ID" value="XM_018181763.1"/>
</dbReference>
<dbReference type="PANTHER" id="PTHR22891">
    <property type="entry name" value="EUKARYOTIC TRANSLATION INITIATION FACTOR 2C"/>
    <property type="match status" value="1"/>
</dbReference>
<keyword evidence="4" id="KW-1185">Reference proteome</keyword>
<gene>
    <name evidence="3" type="ORF">CC84DRAFT_1202279</name>
</gene>
<dbReference type="InterPro" id="IPR012337">
    <property type="entry name" value="RNaseH-like_sf"/>
</dbReference>
<dbReference type="InterPro" id="IPR036397">
    <property type="entry name" value="RNaseH_sf"/>
</dbReference>
<feature type="domain" description="Piwi" evidence="2">
    <location>
        <begin position="812"/>
        <end position="1086"/>
    </location>
</feature>
<dbReference type="Gene3D" id="3.30.420.10">
    <property type="entry name" value="Ribonuclease H-like superfamily/Ribonuclease H"/>
    <property type="match status" value="1"/>
</dbReference>
<dbReference type="Gene3D" id="2.170.260.10">
    <property type="entry name" value="paz domain"/>
    <property type="match status" value="1"/>
</dbReference>
<dbReference type="STRING" id="1460663.A0A177CS39"/>
<dbReference type="SUPFAM" id="SSF101690">
    <property type="entry name" value="PAZ domain"/>
    <property type="match status" value="1"/>
</dbReference>
<evidence type="ECO:0000256" key="1">
    <source>
        <dbReference type="SAM" id="MobiDB-lite"/>
    </source>
</evidence>
<protein>
    <submittedName>
        <fullName evidence="3">Piwi-domain-containing protein</fullName>
    </submittedName>
</protein>
<organism evidence="3 4">
    <name type="scientific">Paraphaeosphaeria sporulosa</name>
    <dbReference type="NCBI Taxonomy" id="1460663"/>
    <lineage>
        <taxon>Eukaryota</taxon>
        <taxon>Fungi</taxon>
        <taxon>Dikarya</taxon>
        <taxon>Ascomycota</taxon>
        <taxon>Pezizomycotina</taxon>
        <taxon>Dothideomycetes</taxon>
        <taxon>Pleosporomycetidae</taxon>
        <taxon>Pleosporales</taxon>
        <taxon>Massarineae</taxon>
        <taxon>Didymosphaeriaceae</taxon>
        <taxon>Paraphaeosphaeria</taxon>
    </lineage>
</organism>
<proteinExistence type="predicted"/>
<name>A0A177CS39_9PLEO</name>
<dbReference type="EMBL" id="KV441549">
    <property type="protein sequence ID" value="OAG09579.1"/>
    <property type="molecule type" value="Genomic_DNA"/>
</dbReference>
<dbReference type="GeneID" id="28765249"/>
<dbReference type="InterPro" id="IPR036085">
    <property type="entry name" value="PAZ_dom_sf"/>
</dbReference>
<dbReference type="Proteomes" id="UP000077069">
    <property type="component" value="Unassembled WGS sequence"/>
</dbReference>
<accession>A0A177CS39</accession>
<reference evidence="3 4" key="1">
    <citation type="submission" date="2016-05" db="EMBL/GenBank/DDBJ databases">
        <title>Comparative analysis of secretome profiles of manganese(II)-oxidizing ascomycete fungi.</title>
        <authorList>
            <consortium name="DOE Joint Genome Institute"/>
            <person name="Zeiner C.A."/>
            <person name="Purvine S.O."/>
            <person name="Zink E.M."/>
            <person name="Wu S."/>
            <person name="Pasa-Tolic L."/>
            <person name="Chaput D.L."/>
            <person name="Haridas S."/>
            <person name="Grigoriev I.V."/>
            <person name="Santelli C.M."/>
            <person name="Hansel C.M."/>
        </authorList>
    </citation>
    <scope>NUCLEOTIDE SEQUENCE [LARGE SCALE GENOMIC DNA]</scope>
    <source>
        <strain evidence="3 4">AP3s5-JAC2a</strain>
    </source>
</reference>
<dbReference type="InParanoid" id="A0A177CS39"/>
<dbReference type="CDD" id="cd02846">
    <property type="entry name" value="PAZ_argonaute_like"/>
    <property type="match status" value="1"/>
</dbReference>
<evidence type="ECO:0000259" key="2">
    <source>
        <dbReference type="PROSITE" id="PS50822"/>
    </source>
</evidence>
<sequence length="1188" mass="133147">MPSKKHGHGFQTPANSQRSNRPDLQELNKREQDAIRDEFLTIPCVHCADISHSCLDCSNTATDYKTGPYGSLSPSKKLGADKWIDELKKRYAANKTGLMFDRAIKNRDEQRKEALEKPKQDGKNVVKEKVQEQQGGNNSSQKGSTAKPTENMQELSTPPPNQSIEGGTSGSQNASGSMKLVASYNFDHDRSEIASRRAPAAAELLSTFESLARGPSDKDLKMLHGQQLAYPARTEFAQYKSRKTVLTNHFQLMCMKPIELYEFKVPEIEGKGKRKARAIMKSIVANFPVLRNNPTLFAMDYFTTIVSWVDLRTYMNNANYANTAPQGSPAQYDLLTFPDGPTTLRYERTVNVGELFAYARMDPNLPATFDIKEMISLLNIIISKCAEESAVATVPGGANKFYLKEAHAALGSGGSLCTHRGYSYAVKSGVGVVLLNVNSITSAFWRPILFHHVLTDDVTFGRMDWNIFEGVIYGLRVYITYERGDKKDPDAHKRLNSEEGRVKTITGLGLQPAYEIFTPEGGTPTTVLDHYNKTYGPNFIQHPTLQLVNLGTRDEPKWYPAEKLRILAYQKYKGLVPSNLTNAMQRIACQRPPEAKALVAIEGLKTLGWTDNQDGNQAGTQVANQTSNEVGNQAGKQIPNFVLPGYPMFYLRPALLRVDGGKLDYPTVKYGTNRTARLPHHGRWKFAGLDLHTCNAQRSFSALVLSETNLSDGLATDIYANLADWTATQYQVAAVNKAAEVQLTNLSHTAIDNGIQEKLGKNKPDMALLVLRGKSIPGYSAFKDLCDRKFGLHAICVTSPGRNGRDGDRWGNITLKMNLKAAGINHTIEKGMISALMRDTLVLGADVTHPGPGSVPGCPSIAAIVGSVDQYAGRFLGSMRLQRESRKEIIDDVAEMFRERVRDWIDEMTPSEQQYVSLPKRIIYYRDGVSESQYDQVLSEEVATFDAAFSQVVSEFYKKKRVNVDGYIPQITAIICGKRHHVRFYPPNSTEADQFSNCHPGTTVDDVVTSPHYQDFYLQSHAAIKGTARPAHYFVVKNDGNIPVSQLSQFTHELCYTYVRAPVGVSYASPAYYADRLCERGRCYLRSYFVAPKQTPIRDDFDEFKRDHERKLKAAREKDFPPPAISKRKLKARQSKDKDLVAREEVDRKKVQKVCDEYIMKKARDEFKRYNKGGNPWHSNISKTMFWM</sequence>
<feature type="compositionally biased region" description="Polar residues" evidence="1">
    <location>
        <begin position="132"/>
        <end position="175"/>
    </location>
</feature>
<dbReference type="SMART" id="SM00950">
    <property type="entry name" value="Piwi"/>
    <property type="match status" value="1"/>
</dbReference>
<dbReference type="PROSITE" id="PS50822">
    <property type="entry name" value="PIWI"/>
    <property type="match status" value="1"/>
</dbReference>
<feature type="region of interest" description="Disordered" evidence="1">
    <location>
        <begin position="110"/>
        <end position="175"/>
    </location>
</feature>
<dbReference type="OrthoDB" id="10252740at2759"/>
<feature type="compositionally biased region" description="Basic and acidic residues" evidence="1">
    <location>
        <begin position="110"/>
        <end position="131"/>
    </location>
</feature>
<feature type="region of interest" description="Disordered" evidence="1">
    <location>
        <begin position="1"/>
        <end position="31"/>
    </location>
</feature>
<dbReference type="AlphaFoldDB" id="A0A177CS39"/>
<dbReference type="InterPro" id="IPR003165">
    <property type="entry name" value="Piwi"/>
</dbReference>
<evidence type="ECO:0000313" key="3">
    <source>
        <dbReference type="EMBL" id="OAG09579.1"/>
    </source>
</evidence>